<proteinExistence type="predicted"/>
<dbReference type="STRING" id="1703770.AMJ39_04380"/>
<keyword evidence="3" id="KW-0411">Iron-sulfur</keyword>
<protein>
    <recommendedName>
        <fullName evidence="4">4Fe-4S ferredoxin-type domain-containing protein</fullName>
    </recommendedName>
</protein>
<keyword evidence="1" id="KW-0479">Metal-binding</keyword>
<dbReference type="PROSITE" id="PS51379">
    <property type="entry name" value="4FE4S_FER_2"/>
    <property type="match status" value="2"/>
</dbReference>
<dbReference type="InterPro" id="IPR017896">
    <property type="entry name" value="4Fe4S_Fe-S-bd"/>
</dbReference>
<dbReference type="InterPro" id="IPR009051">
    <property type="entry name" value="Helical_ferredxn"/>
</dbReference>
<gene>
    <name evidence="5" type="ORF">AMJ39_04380</name>
</gene>
<reference evidence="5 6" key="1">
    <citation type="journal article" date="2015" name="Microbiome">
        <title>Genomic resolution of linkages in carbon, nitrogen, and sulfur cycling among widespread estuary sediment bacteria.</title>
        <authorList>
            <person name="Baker B.J."/>
            <person name="Lazar C.S."/>
            <person name="Teske A.P."/>
            <person name="Dick G.J."/>
        </authorList>
    </citation>
    <scope>NUCLEOTIDE SEQUENCE [LARGE SCALE GENOMIC DNA]</scope>
    <source>
        <strain evidence="5">DG_24</strain>
    </source>
</reference>
<name>A0A0S7WU17_UNCT6</name>
<evidence type="ECO:0000256" key="2">
    <source>
        <dbReference type="ARBA" id="ARBA00023004"/>
    </source>
</evidence>
<organism evidence="5 6">
    <name type="scientific">candidate division TA06 bacterium DG_24</name>
    <dbReference type="NCBI Taxonomy" id="1703770"/>
    <lineage>
        <taxon>Bacteria</taxon>
        <taxon>Bacteria division TA06</taxon>
    </lineage>
</organism>
<dbReference type="PROSITE" id="PS00198">
    <property type="entry name" value="4FE4S_FER_1"/>
    <property type="match status" value="2"/>
</dbReference>
<evidence type="ECO:0000256" key="1">
    <source>
        <dbReference type="ARBA" id="ARBA00022723"/>
    </source>
</evidence>
<dbReference type="Proteomes" id="UP000052008">
    <property type="component" value="Unassembled WGS sequence"/>
</dbReference>
<accession>A0A0S7WU17</accession>
<evidence type="ECO:0000256" key="3">
    <source>
        <dbReference type="ARBA" id="ARBA00023014"/>
    </source>
</evidence>
<sequence>MSKGLQDIARELLEKGEVQVVVGWGAVKADPDRTRPILVTDPDEVGELVWNPRCVNNLAVYLTKAKSDVQALGKAAIVAKGCDVKAITGLIQEMQFSRDDLVIIGVACKGVVSDGSLWQGELTEENRDLKCRFCDVRTPRTYDHLVGEEVPPVDAEDDWKDVRELEEKTPRERWDYWQEQFERCIRCYACRQACPFCYCTRCIADKTLPRWIESGQHPRANLAWNIIRAMHLAGRCVECGECERVCPVGIPLNLLNRELAKEVAVEYGYRAGYDSEAPPPFATYREEDDQSFIR</sequence>
<keyword evidence="2" id="KW-0408">Iron</keyword>
<dbReference type="GO" id="GO:0046872">
    <property type="term" value="F:metal ion binding"/>
    <property type="evidence" value="ECO:0007669"/>
    <property type="project" value="UniProtKB-KW"/>
</dbReference>
<dbReference type="Pfam" id="PF13183">
    <property type="entry name" value="Fer4_8"/>
    <property type="match status" value="1"/>
</dbReference>
<dbReference type="GO" id="GO:0051536">
    <property type="term" value="F:iron-sulfur cluster binding"/>
    <property type="evidence" value="ECO:0007669"/>
    <property type="project" value="UniProtKB-KW"/>
</dbReference>
<dbReference type="EMBL" id="LIZS01000017">
    <property type="protein sequence ID" value="KPJ53523.1"/>
    <property type="molecule type" value="Genomic_DNA"/>
</dbReference>
<dbReference type="PATRIC" id="fig|1703770.3.peg.1731"/>
<evidence type="ECO:0000259" key="4">
    <source>
        <dbReference type="PROSITE" id="PS51379"/>
    </source>
</evidence>
<dbReference type="InterPro" id="IPR017900">
    <property type="entry name" value="4Fe4S_Fe_S_CS"/>
</dbReference>
<dbReference type="AlphaFoldDB" id="A0A0S7WU17"/>
<dbReference type="Gene3D" id="1.10.1060.10">
    <property type="entry name" value="Alpha-helical ferredoxin"/>
    <property type="match status" value="1"/>
</dbReference>
<comment type="caution">
    <text evidence="5">The sequence shown here is derived from an EMBL/GenBank/DDBJ whole genome shotgun (WGS) entry which is preliminary data.</text>
</comment>
<feature type="domain" description="4Fe-4S ferredoxin-type" evidence="4">
    <location>
        <begin position="174"/>
        <end position="205"/>
    </location>
</feature>
<feature type="domain" description="4Fe-4S ferredoxin-type" evidence="4">
    <location>
        <begin position="227"/>
        <end position="257"/>
    </location>
</feature>
<evidence type="ECO:0000313" key="6">
    <source>
        <dbReference type="Proteomes" id="UP000052008"/>
    </source>
</evidence>
<evidence type="ECO:0000313" key="5">
    <source>
        <dbReference type="EMBL" id="KPJ53523.1"/>
    </source>
</evidence>
<dbReference type="SUPFAM" id="SSF46548">
    <property type="entry name" value="alpha-helical ferredoxin"/>
    <property type="match status" value="1"/>
</dbReference>